<dbReference type="GO" id="GO:0045893">
    <property type="term" value="P:positive regulation of DNA-templated transcription"/>
    <property type="evidence" value="ECO:0007669"/>
    <property type="project" value="InterPro"/>
</dbReference>
<keyword evidence="4" id="KW-0238">DNA-binding</keyword>
<dbReference type="InterPro" id="IPR009061">
    <property type="entry name" value="DNA-bd_dom_put_sf"/>
</dbReference>
<dbReference type="InterPro" id="IPR000551">
    <property type="entry name" value="MerR-type_HTH_dom"/>
</dbReference>
<evidence type="ECO:0000313" key="7">
    <source>
        <dbReference type="EMBL" id="TDQ38626.1"/>
    </source>
</evidence>
<dbReference type="OrthoDB" id="9808480at2"/>
<dbReference type="PRINTS" id="PR00040">
    <property type="entry name" value="HTHMERR"/>
</dbReference>
<dbReference type="CDD" id="cd01108">
    <property type="entry name" value="HTH_CueR"/>
    <property type="match status" value="1"/>
</dbReference>
<dbReference type="PANTHER" id="PTHR30204">
    <property type="entry name" value="REDOX-CYCLING DRUG-SENSING TRANSCRIPTIONAL ACTIVATOR SOXR"/>
    <property type="match status" value="1"/>
</dbReference>
<protein>
    <submittedName>
        <fullName evidence="7">MerR family transcriptional regulator</fullName>
    </submittedName>
</protein>
<organism evidence="7 8">
    <name type="scientific">Thiopseudomonas denitrificans</name>
    <dbReference type="NCBI Taxonomy" id="1501432"/>
    <lineage>
        <taxon>Bacteria</taxon>
        <taxon>Pseudomonadati</taxon>
        <taxon>Pseudomonadota</taxon>
        <taxon>Gammaproteobacteria</taxon>
        <taxon>Pseudomonadales</taxon>
        <taxon>Pseudomonadaceae</taxon>
        <taxon>Thiopseudomonas</taxon>
    </lineage>
</organism>
<dbReference type="GO" id="GO:0003700">
    <property type="term" value="F:DNA-binding transcription factor activity"/>
    <property type="evidence" value="ECO:0007669"/>
    <property type="project" value="InterPro"/>
</dbReference>
<reference evidence="7 8" key="1">
    <citation type="submission" date="2019-03" db="EMBL/GenBank/DDBJ databases">
        <title>Genomic Encyclopedia of Type Strains, Phase IV (KMG-IV): sequencing the most valuable type-strain genomes for metagenomic binning, comparative biology and taxonomic classification.</title>
        <authorList>
            <person name="Goeker M."/>
        </authorList>
    </citation>
    <scope>NUCLEOTIDE SEQUENCE [LARGE SCALE GENOMIC DNA]</scope>
    <source>
        <strain evidence="7 8">DSM 28679</strain>
    </source>
</reference>
<name>A0A4R6TZ52_9GAMM</name>
<comment type="subcellular location">
    <subcellularLocation>
        <location evidence="1">Cytoplasm</location>
    </subcellularLocation>
</comment>
<dbReference type="GO" id="GO:0005737">
    <property type="term" value="C:cytoplasm"/>
    <property type="evidence" value="ECO:0007669"/>
    <property type="project" value="UniProtKB-SubCell"/>
</dbReference>
<dbReference type="GO" id="GO:0003677">
    <property type="term" value="F:DNA binding"/>
    <property type="evidence" value="ECO:0007669"/>
    <property type="project" value="UniProtKB-KW"/>
</dbReference>
<dbReference type="PANTHER" id="PTHR30204:SF94">
    <property type="entry name" value="HEAVY METAL-DEPENDENT TRANSCRIPTIONAL REGULATOR HI_0293-RELATED"/>
    <property type="match status" value="1"/>
</dbReference>
<evidence type="ECO:0000313" key="8">
    <source>
        <dbReference type="Proteomes" id="UP000294575"/>
    </source>
</evidence>
<sequence length="134" mass="15597">MSHTIGQAAEASGISRKMIRYYEETGLLPPARRSESGYRHYSDTDIQRLQFIRRARDMGFSLERIGQLLGLWQNEQRHSADVKALVEQYIAELDESIRQMQTMRNELHDWVDHCHGDERPECAIIDHLKPSTDS</sequence>
<dbReference type="PROSITE" id="PS50937">
    <property type="entry name" value="HTH_MERR_2"/>
    <property type="match status" value="1"/>
</dbReference>
<dbReference type="EMBL" id="SNYK01000004">
    <property type="protein sequence ID" value="TDQ38626.1"/>
    <property type="molecule type" value="Genomic_DNA"/>
</dbReference>
<dbReference type="SMART" id="SM00422">
    <property type="entry name" value="HTH_MERR"/>
    <property type="match status" value="1"/>
</dbReference>
<evidence type="ECO:0000256" key="5">
    <source>
        <dbReference type="ARBA" id="ARBA00023163"/>
    </source>
</evidence>
<comment type="caution">
    <text evidence="7">The sequence shown here is derived from an EMBL/GenBank/DDBJ whole genome shotgun (WGS) entry which is preliminary data.</text>
</comment>
<keyword evidence="2" id="KW-0963">Cytoplasm</keyword>
<evidence type="ECO:0000256" key="2">
    <source>
        <dbReference type="ARBA" id="ARBA00022490"/>
    </source>
</evidence>
<keyword evidence="3" id="KW-0805">Transcription regulation</keyword>
<evidence type="ECO:0000259" key="6">
    <source>
        <dbReference type="PROSITE" id="PS50937"/>
    </source>
</evidence>
<dbReference type="PROSITE" id="PS00552">
    <property type="entry name" value="HTH_MERR_1"/>
    <property type="match status" value="1"/>
</dbReference>
<evidence type="ECO:0000256" key="4">
    <source>
        <dbReference type="ARBA" id="ARBA00023125"/>
    </source>
</evidence>
<dbReference type="RefSeq" id="WP_101496332.1">
    <property type="nucleotide sequence ID" value="NZ_LNJZ01000005.1"/>
</dbReference>
<feature type="domain" description="HTH merR-type" evidence="6">
    <location>
        <begin position="1"/>
        <end position="71"/>
    </location>
</feature>
<evidence type="ECO:0000256" key="3">
    <source>
        <dbReference type="ARBA" id="ARBA00023015"/>
    </source>
</evidence>
<dbReference type="Proteomes" id="UP000294575">
    <property type="component" value="Unassembled WGS sequence"/>
</dbReference>
<keyword evidence="5" id="KW-0804">Transcription</keyword>
<dbReference type="InterPro" id="IPR011789">
    <property type="entry name" value="CueR"/>
</dbReference>
<dbReference type="Pfam" id="PF13411">
    <property type="entry name" value="MerR_1"/>
    <property type="match status" value="1"/>
</dbReference>
<keyword evidence="8" id="KW-1185">Reference proteome</keyword>
<accession>A0A4R6TZ52</accession>
<proteinExistence type="predicted"/>
<dbReference type="NCBIfam" id="TIGR02044">
    <property type="entry name" value="CueR"/>
    <property type="match status" value="1"/>
</dbReference>
<dbReference type="GO" id="GO:0005507">
    <property type="term" value="F:copper ion binding"/>
    <property type="evidence" value="ECO:0007669"/>
    <property type="project" value="InterPro"/>
</dbReference>
<dbReference type="SUPFAM" id="SSF46955">
    <property type="entry name" value="Putative DNA-binding domain"/>
    <property type="match status" value="1"/>
</dbReference>
<gene>
    <name evidence="7" type="ORF">DFQ45_104206</name>
</gene>
<dbReference type="Gene3D" id="1.10.1660.10">
    <property type="match status" value="1"/>
</dbReference>
<dbReference type="InterPro" id="IPR047057">
    <property type="entry name" value="MerR_fam"/>
</dbReference>
<evidence type="ECO:0000256" key="1">
    <source>
        <dbReference type="ARBA" id="ARBA00004496"/>
    </source>
</evidence>
<dbReference type="AlphaFoldDB" id="A0A4R6TZ52"/>